<dbReference type="Proteomes" id="UP000828390">
    <property type="component" value="Unassembled WGS sequence"/>
</dbReference>
<dbReference type="AlphaFoldDB" id="A0A9D4E588"/>
<comment type="caution">
    <text evidence="1">The sequence shown here is derived from an EMBL/GenBank/DDBJ whole genome shotgun (WGS) entry which is preliminary data.</text>
</comment>
<sequence length="54" mass="5987">MIDMNCQVSTPLVAKKMMNDTVTNEQPQIHEGSRGNVMTVGDYDLQLSCMGIIK</sequence>
<accession>A0A9D4E588</accession>
<organism evidence="1 2">
    <name type="scientific">Dreissena polymorpha</name>
    <name type="common">Zebra mussel</name>
    <name type="synonym">Mytilus polymorpha</name>
    <dbReference type="NCBI Taxonomy" id="45954"/>
    <lineage>
        <taxon>Eukaryota</taxon>
        <taxon>Metazoa</taxon>
        <taxon>Spiralia</taxon>
        <taxon>Lophotrochozoa</taxon>
        <taxon>Mollusca</taxon>
        <taxon>Bivalvia</taxon>
        <taxon>Autobranchia</taxon>
        <taxon>Heteroconchia</taxon>
        <taxon>Euheterodonta</taxon>
        <taxon>Imparidentia</taxon>
        <taxon>Neoheterodontei</taxon>
        <taxon>Myida</taxon>
        <taxon>Dreissenoidea</taxon>
        <taxon>Dreissenidae</taxon>
        <taxon>Dreissena</taxon>
    </lineage>
</organism>
<reference evidence="1" key="2">
    <citation type="submission" date="2020-11" db="EMBL/GenBank/DDBJ databases">
        <authorList>
            <person name="McCartney M.A."/>
            <person name="Auch B."/>
            <person name="Kono T."/>
            <person name="Mallez S."/>
            <person name="Becker A."/>
            <person name="Gohl D.M."/>
            <person name="Silverstein K.A.T."/>
            <person name="Koren S."/>
            <person name="Bechman K.B."/>
            <person name="Herman A."/>
            <person name="Abrahante J.E."/>
            <person name="Garbe J."/>
        </authorList>
    </citation>
    <scope>NUCLEOTIDE SEQUENCE</scope>
    <source>
        <strain evidence="1">Duluth1</strain>
        <tissue evidence="1">Whole animal</tissue>
    </source>
</reference>
<proteinExistence type="predicted"/>
<evidence type="ECO:0000313" key="2">
    <source>
        <dbReference type="Proteomes" id="UP000828390"/>
    </source>
</evidence>
<dbReference type="EMBL" id="JAIWYP010000009">
    <property type="protein sequence ID" value="KAH3773008.1"/>
    <property type="molecule type" value="Genomic_DNA"/>
</dbReference>
<name>A0A9D4E588_DREPO</name>
<protein>
    <submittedName>
        <fullName evidence="1">Uncharacterized protein</fullName>
    </submittedName>
</protein>
<gene>
    <name evidence="1" type="ORF">DPMN_174356</name>
</gene>
<evidence type="ECO:0000313" key="1">
    <source>
        <dbReference type="EMBL" id="KAH3773008.1"/>
    </source>
</evidence>
<reference evidence="1" key="1">
    <citation type="journal article" date="2019" name="bioRxiv">
        <title>The Genome of the Zebra Mussel, Dreissena polymorpha: A Resource for Invasive Species Research.</title>
        <authorList>
            <person name="McCartney M.A."/>
            <person name="Auch B."/>
            <person name="Kono T."/>
            <person name="Mallez S."/>
            <person name="Zhang Y."/>
            <person name="Obille A."/>
            <person name="Becker A."/>
            <person name="Abrahante J.E."/>
            <person name="Garbe J."/>
            <person name="Badalamenti J.P."/>
            <person name="Herman A."/>
            <person name="Mangelson H."/>
            <person name="Liachko I."/>
            <person name="Sullivan S."/>
            <person name="Sone E.D."/>
            <person name="Koren S."/>
            <person name="Silverstein K.A.T."/>
            <person name="Beckman K.B."/>
            <person name="Gohl D.M."/>
        </authorList>
    </citation>
    <scope>NUCLEOTIDE SEQUENCE</scope>
    <source>
        <strain evidence="1">Duluth1</strain>
        <tissue evidence="1">Whole animal</tissue>
    </source>
</reference>
<keyword evidence="2" id="KW-1185">Reference proteome</keyword>